<dbReference type="PROSITE" id="PS51257">
    <property type="entry name" value="PROKAR_LIPOPROTEIN"/>
    <property type="match status" value="1"/>
</dbReference>
<evidence type="ECO:0000259" key="3">
    <source>
        <dbReference type="SMART" id="SM00062"/>
    </source>
</evidence>
<name>A0A9D1VV18_9FIRM</name>
<feature type="chain" id="PRO_5038832492" evidence="2">
    <location>
        <begin position="23"/>
        <end position="252"/>
    </location>
</feature>
<feature type="signal peptide" evidence="2">
    <location>
        <begin position="1"/>
        <end position="22"/>
    </location>
</feature>
<feature type="domain" description="Solute-binding protein family 3/N-terminal" evidence="3">
    <location>
        <begin position="28"/>
        <end position="252"/>
    </location>
</feature>
<sequence>MKKFLALICSLALLAMGVVAFAGCGGDALKIGVTNYPPMDYPDESGEWVGFDAELAEKAFGELGYEVEFVEIVWETKVTSLQSGEIDCIWNGMTVTDELRENILLSEPYMVNQQVLVIRTEDADKYTSQDDLSQAETIAFEGGSAADTILSEMENLTEDQLLSMEKQADTFLEVKTGSSDVAVVDIALAKEVAGQGDYADLTYVDIGFASEDFAVGFRKEDTQLCEQINEILAKYKEDGTIEALAEKYGVAV</sequence>
<dbReference type="Gene3D" id="3.40.190.10">
    <property type="entry name" value="Periplasmic binding protein-like II"/>
    <property type="match status" value="2"/>
</dbReference>
<reference evidence="4" key="2">
    <citation type="submission" date="2021-04" db="EMBL/GenBank/DDBJ databases">
        <authorList>
            <person name="Gilroy R."/>
        </authorList>
    </citation>
    <scope>NUCLEOTIDE SEQUENCE</scope>
    <source>
        <strain evidence="4">26628</strain>
    </source>
</reference>
<dbReference type="Pfam" id="PF00497">
    <property type="entry name" value="SBP_bac_3"/>
    <property type="match status" value="1"/>
</dbReference>
<dbReference type="SUPFAM" id="SSF53850">
    <property type="entry name" value="Periplasmic binding protein-like II"/>
    <property type="match status" value="1"/>
</dbReference>
<protein>
    <submittedName>
        <fullName evidence="4">Transporter substrate-binding domain-containing protein</fullName>
    </submittedName>
</protein>
<dbReference type="AlphaFoldDB" id="A0A9D1VV18"/>
<dbReference type="PANTHER" id="PTHR35936">
    <property type="entry name" value="MEMBRANE-BOUND LYTIC MUREIN TRANSGLYCOSYLASE F"/>
    <property type="match status" value="1"/>
</dbReference>
<reference evidence="4" key="1">
    <citation type="journal article" date="2021" name="PeerJ">
        <title>Extensive microbial diversity within the chicken gut microbiome revealed by metagenomics and culture.</title>
        <authorList>
            <person name="Gilroy R."/>
            <person name="Ravi A."/>
            <person name="Getino M."/>
            <person name="Pursley I."/>
            <person name="Horton D.L."/>
            <person name="Alikhan N.F."/>
            <person name="Baker D."/>
            <person name="Gharbi K."/>
            <person name="Hall N."/>
            <person name="Watson M."/>
            <person name="Adriaenssens E.M."/>
            <person name="Foster-Nyarko E."/>
            <person name="Jarju S."/>
            <person name="Secka A."/>
            <person name="Antonio M."/>
            <person name="Oren A."/>
            <person name="Chaudhuri R.R."/>
            <person name="La Ragione R."/>
            <person name="Hildebrand F."/>
            <person name="Pallen M.J."/>
        </authorList>
    </citation>
    <scope>NUCLEOTIDE SEQUENCE</scope>
    <source>
        <strain evidence="4">26628</strain>
    </source>
</reference>
<comment type="caution">
    <text evidence="4">The sequence shown here is derived from an EMBL/GenBank/DDBJ whole genome shotgun (WGS) entry which is preliminary data.</text>
</comment>
<dbReference type="SMART" id="SM00062">
    <property type="entry name" value="PBPb"/>
    <property type="match status" value="1"/>
</dbReference>
<keyword evidence="1 2" id="KW-0732">Signal</keyword>
<dbReference type="EMBL" id="DXFD01000060">
    <property type="protein sequence ID" value="HIX46832.1"/>
    <property type="molecule type" value="Genomic_DNA"/>
</dbReference>
<dbReference type="PANTHER" id="PTHR35936:SF19">
    <property type="entry name" value="AMINO-ACID-BINDING PROTEIN YXEM-RELATED"/>
    <property type="match status" value="1"/>
</dbReference>
<accession>A0A9D1VV18</accession>
<evidence type="ECO:0000256" key="2">
    <source>
        <dbReference type="SAM" id="SignalP"/>
    </source>
</evidence>
<gene>
    <name evidence="4" type="ORF">H9737_03980</name>
</gene>
<evidence type="ECO:0000313" key="4">
    <source>
        <dbReference type="EMBL" id="HIX46832.1"/>
    </source>
</evidence>
<evidence type="ECO:0000256" key="1">
    <source>
        <dbReference type="ARBA" id="ARBA00022729"/>
    </source>
</evidence>
<proteinExistence type="predicted"/>
<evidence type="ECO:0000313" key="5">
    <source>
        <dbReference type="Proteomes" id="UP000824249"/>
    </source>
</evidence>
<organism evidence="4 5">
    <name type="scientific">Candidatus Borkfalkia faecigallinarum</name>
    <dbReference type="NCBI Taxonomy" id="2838509"/>
    <lineage>
        <taxon>Bacteria</taxon>
        <taxon>Bacillati</taxon>
        <taxon>Bacillota</taxon>
        <taxon>Clostridia</taxon>
        <taxon>Christensenellales</taxon>
        <taxon>Christensenellaceae</taxon>
        <taxon>Candidatus Borkfalkia</taxon>
    </lineage>
</organism>
<dbReference type="Proteomes" id="UP000824249">
    <property type="component" value="Unassembled WGS sequence"/>
</dbReference>
<dbReference type="InterPro" id="IPR001638">
    <property type="entry name" value="Solute-binding_3/MltF_N"/>
</dbReference>